<evidence type="ECO:0000256" key="10">
    <source>
        <dbReference type="RuleBase" id="RU003826"/>
    </source>
</evidence>
<comment type="cofactor">
    <cofactor evidence="9">
        <name>Mg(2+)</name>
        <dbReference type="ChEBI" id="CHEBI:18420"/>
    </cofactor>
    <text evidence="9">Binds 1 Mg(2+) ion per subunit.</text>
</comment>
<dbReference type="InterPro" id="IPR013785">
    <property type="entry name" value="Aldolase_TIM"/>
</dbReference>
<feature type="binding site" evidence="9">
    <location>
        <begin position="142"/>
        <end position="144"/>
    </location>
    <ligand>
        <name>2-[(2R,5Z)-2-carboxy-4-methylthiazol-5(2H)-ylidene]ethyl phosphate</name>
        <dbReference type="ChEBI" id="CHEBI:62899"/>
    </ligand>
</feature>
<dbReference type="InterPro" id="IPR036206">
    <property type="entry name" value="ThiamineP_synth_sf"/>
</dbReference>
<dbReference type="Pfam" id="PF02581">
    <property type="entry name" value="TMP-TENI"/>
    <property type="match status" value="1"/>
</dbReference>
<evidence type="ECO:0000256" key="4">
    <source>
        <dbReference type="ARBA" id="ARBA00022842"/>
    </source>
</evidence>
<evidence type="ECO:0000256" key="5">
    <source>
        <dbReference type="ARBA" id="ARBA00022977"/>
    </source>
</evidence>
<comment type="catalytic activity">
    <reaction evidence="7 9 10">
        <text>2-(2-carboxy-4-methylthiazol-5-yl)ethyl phosphate + 4-amino-2-methyl-5-(diphosphooxymethyl)pyrimidine + 2 H(+) = thiamine phosphate + CO2 + diphosphate</text>
        <dbReference type="Rhea" id="RHEA:47848"/>
        <dbReference type="ChEBI" id="CHEBI:15378"/>
        <dbReference type="ChEBI" id="CHEBI:16526"/>
        <dbReference type="ChEBI" id="CHEBI:33019"/>
        <dbReference type="ChEBI" id="CHEBI:37575"/>
        <dbReference type="ChEBI" id="CHEBI:57841"/>
        <dbReference type="ChEBI" id="CHEBI:62890"/>
        <dbReference type="EC" id="2.5.1.3"/>
    </reaction>
</comment>
<dbReference type="InterPro" id="IPR034291">
    <property type="entry name" value="TMP_synthase"/>
</dbReference>
<evidence type="ECO:0000259" key="12">
    <source>
        <dbReference type="Pfam" id="PF02581"/>
    </source>
</evidence>
<comment type="catalytic activity">
    <reaction evidence="8 9 10">
        <text>2-[(2R,5Z)-2-carboxy-4-methylthiazol-5(2H)-ylidene]ethyl phosphate + 4-amino-2-methyl-5-(diphosphooxymethyl)pyrimidine + 2 H(+) = thiamine phosphate + CO2 + diphosphate</text>
        <dbReference type="Rhea" id="RHEA:47844"/>
        <dbReference type="ChEBI" id="CHEBI:15378"/>
        <dbReference type="ChEBI" id="CHEBI:16526"/>
        <dbReference type="ChEBI" id="CHEBI:33019"/>
        <dbReference type="ChEBI" id="CHEBI:37575"/>
        <dbReference type="ChEBI" id="CHEBI:57841"/>
        <dbReference type="ChEBI" id="CHEBI:62899"/>
        <dbReference type="EC" id="2.5.1.3"/>
    </reaction>
</comment>
<dbReference type="SUPFAM" id="SSF51391">
    <property type="entry name" value="Thiamin phosphate synthase"/>
    <property type="match status" value="1"/>
</dbReference>
<dbReference type="HAMAP" id="MF_00097">
    <property type="entry name" value="TMP_synthase"/>
    <property type="match status" value="1"/>
</dbReference>
<organism evidence="13 14">
    <name type="scientific">Blautia intestinihominis</name>
    <dbReference type="NCBI Taxonomy" id="3133152"/>
    <lineage>
        <taxon>Bacteria</taxon>
        <taxon>Bacillati</taxon>
        <taxon>Bacillota</taxon>
        <taxon>Clostridia</taxon>
        <taxon>Lachnospirales</taxon>
        <taxon>Lachnospiraceae</taxon>
        <taxon>Blautia</taxon>
    </lineage>
</organism>
<dbReference type="RefSeq" id="WP_118251957.1">
    <property type="nucleotide sequence ID" value="NZ_JBBMEI010000001.1"/>
</dbReference>
<dbReference type="GO" id="GO:0004789">
    <property type="term" value="F:thiamine-phosphate diphosphorylase activity"/>
    <property type="evidence" value="ECO:0007669"/>
    <property type="project" value="UniProtKB-EC"/>
</dbReference>
<feature type="binding site" evidence="9">
    <location>
        <position position="97"/>
    </location>
    <ligand>
        <name>Mg(2+)</name>
        <dbReference type="ChEBI" id="CHEBI:18420"/>
    </ligand>
</feature>
<dbReference type="Gene3D" id="3.20.20.70">
    <property type="entry name" value="Aldolase class I"/>
    <property type="match status" value="1"/>
</dbReference>
<evidence type="ECO:0000256" key="11">
    <source>
        <dbReference type="RuleBase" id="RU004253"/>
    </source>
</evidence>
<evidence type="ECO:0000256" key="6">
    <source>
        <dbReference type="ARBA" id="ARBA00047334"/>
    </source>
</evidence>
<dbReference type="InterPro" id="IPR022998">
    <property type="entry name" value="ThiamineP_synth_TenI"/>
</dbReference>
<dbReference type="Proteomes" id="UP001446032">
    <property type="component" value="Unassembled WGS sequence"/>
</dbReference>
<feature type="binding site" evidence="9">
    <location>
        <position position="116"/>
    </location>
    <ligand>
        <name>4-amino-2-methyl-5-(diphosphooxymethyl)pyrimidine</name>
        <dbReference type="ChEBI" id="CHEBI:57841"/>
    </ligand>
</feature>
<feature type="binding site" evidence="9">
    <location>
        <begin position="45"/>
        <end position="49"/>
    </location>
    <ligand>
        <name>4-amino-2-methyl-5-(diphosphooxymethyl)pyrimidine</name>
        <dbReference type="ChEBI" id="CHEBI:57841"/>
    </ligand>
</feature>
<feature type="binding site" evidence="9">
    <location>
        <position position="78"/>
    </location>
    <ligand>
        <name>Mg(2+)</name>
        <dbReference type="ChEBI" id="CHEBI:18420"/>
    </ligand>
</feature>
<evidence type="ECO:0000313" key="13">
    <source>
        <dbReference type="EMBL" id="MEQ2356834.1"/>
    </source>
</evidence>
<feature type="binding site" evidence="9">
    <location>
        <begin position="192"/>
        <end position="193"/>
    </location>
    <ligand>
        <name>2-[(2R,5Z)-2-carboxy-4-methylthiazol-5(2H)-ylidene]ethyl phosphate</name>
        <dbReference type="ChEBI" id="CHEBI:62899"/>
    </ligand>
</feature>
<keyword evidence="2 9" id="KW-0808">Transferase</keyword>
<comment type="pathway">
    <text evidence="1 9 11">Cofactor biosynthesis; thiamine diphosphate biosynthesis; thiamine phosphate from 4-amino-2-methyl-5-diphosphomethylpyrimidine and 4-methyl-5-(2-phosphoethyl)-thiazole: step 1/1.</text>
</comment>
<comment type="caution">
    <text evidence="13">The sequence shown here is derived from an EMBL/GenBank/DDBJ whole genome shotgun (WGS) entry which is preliminary data.</text>
</comment>
<keyword evidence="14" id="KW-1185">Reference proteome</keyword>
<keyword evidence="4 9" id="KW-0460">Magnesium</keyword>
<keyword evidence="3 9" id="KW-0479">Metal-binding</keyword>
<feature type="binding site" evidence="9">
    <location>
        <position position="172"/>
    </location>
    <ligand>
        <name>2-[(2R,5Z)-2-carboxy-4-methylthiazol-5(2H)-ylidene]ethyl phosphate</name>
        <dbReference type="ChEBI" id="CHEBI:62899"/>
    </ligand>
</feature>
<name>A0ABV1AIM2_9FIRM</name>
<proteinExistence type="inferred from homology"/>
<evidence type="ECO:0000256" key="1">
    <source>
        <dbReference type="ARBA" id="ARBA00005165"/>
    </source>
</evidence>
<evidence type="ECO:0000256" key="2">
    <source>
        <dbReference type="ARBA" id="ARBA00022679"/>
    </source>
</evidence>
<protein>
    <recommendedName>
        <fullName evidence="9">Thiamine-phosphate synthase</fullName>
        <shortName evidence="9">TP synthase</shortName>
        <shortName evidence="9">TPS</shortName>
        <ecNumber evidence="9">2.5.1.3</ecNumber>
    </recommendedName>
    <alternativeName>
        <fullName evidence="9">Thiamine-phosphate pyrophosphorylase</fullName>
        <shortName evidence="9">TMP pyrophosphorylase</shortName>
        <shortName evidence="9">TMP-PPase</shortName>
    </alternativeName>
</protein>
<evidence type="ECO:0000313" key="14">
    <source>
        <dbReference type="Proteomes" id="UP001446032"/>
    </source>
</evidence>
<keyword evidence="5 9" id="KW-0784">Thiamine biosynthesis</keyword>
<dbReference type="EMBL" id="JBBMEI010000001">
    <property type="protein sequence ID" value="MEQ2356834.1"/>
    <property type="molecule type" value="Genomic_DNA"/>
</dbReference>
<evidence type="ECO:0000256" key="8">
    <source>
        <dbReference type="ARBA" id="ARBA00047883"/>
    </source>
</evidence>
<gene>
    <name evidence="9 13" type="primary">thiE</name>
    <name evidence="13" type="ORF">WMO75_00515</name>
</gene>
<evidence type="ECO:0000256" key="9">
    <source>
        <dbReference type="HAMAP-Rule" id="MF_00097"/>
    </source>
</evidence>
<dbReference type="PANTHER" id="PTHR20857:SF15">
    <property type="entry name" value="THIAMINE-PHOSPHATE SYNTHASE"/>
    <property type="match status" value="1"/>
</dbReference>
<feature type="binding site" evidence="9">
    <location>
        <position position="77"/>
    </location>
    <ligand>
        <name>4-amino-2-methyl-5-(diphosphooxymethyl)pyrimidine</name>
        <dbReference type="ChEBI" id="CHEBI:57841"/>
    </ligand>
</feature>
<dbReference type="CDD" id="cd00564">
    <property type="entry name" value="TMP_TenI"/>
    <property type="match status" value="1"/>
</dbReference>
<dbReference type="PANTHER" id="PTHR20857">
    <property type="entry name" value="THIAMINE-PHOSPHATE PYROPHOSPHORYLASE"/>
    <property type="match status" value="1"/>
</dbReference>
<sequence length="216" mass="23401">MKFTREQIAKALKLYVITDRSWLKEDETLLSVCEKVIQNGATFLQLREKELGAEETRKEAIELQKLCRRYNIPFVVNDSVEIALEMDADGVHVGQSDIKERDIRAMIGPDKILGMTAKTVEQAIAAEKAGADYIGTGAVFGSTTKKDAKYLSMEELKKIAASVSIPVVAIGGINSENVSQLEGSGVNGAAVISGIFAAEDPAAKTAQMSRLTDIFC</sequence>
<dbReference type="EC" id="2.5.1.3" evidence="9"/>
<comment type="catalytic activity">
    <reaction evidence="6 9 10">
        <text>4-methyl-5-(2-phosphooxyethyl)-thiazole + 4-amino-2-methyl-5-(diphosphooxymethyl)pyrimidine + H(+) = thiamine phosphate + diphosphate</text>
        <dbReference type="Rhea" id="RHEA:22328"/>
        <dbReference type="ChEBI" id="CHEBI:15378"/>
        <dbReference type="ChEBI" id="CHEBI:33019"/>
        <dbReference type="ChEBI" id="CHEBI:37575"/>
        <dbReference type="ChEBI" id="CHEBI:57841"/>
        <dbReference type="ChEBI" id="CHEBI:58296"/>
        <dbReference type="EC" id="2.5.1.3"/>
    </reaction>
</comment>
<feature type="domain" description="Thiamine phosphate synthase/TenI" evidence="12">
    <location>
        <begin position="14"/>
        <end position="195"/>
    </location>
</feature>
<comment type="function">
    <text evidence="9">Condenses 4-methyl-5-(beta-hydroxyethyl)thiazole monophosphate (THZ-P) and 2-methyl-4-amino-5-hydroxymethyl pyrimidine pyrophosphate (HMP-PP) to form thiamine monophosphate (TMP).</text>
</comment>
<dbReference type="NCBIfam" id="TIGR00693">
    <property type="entry name" value="thiE"/>
    <property type="match status" value="1"/>
</dbReference>
<reference evidence="13 14" key="1">
    <citation type="submission" date="2024-03" db="EMBL/GenBank/DDBJ databases">
        <title>Human intestinal bacterial collection.</title>
        <authorList>
            <person name="Pauvert C."/>
            <person name="Hitch T.C.A."/>
            <person name="Clavel T."/>
        </authorList>
    </citation>
    <scope>NUCLEOTIDE SEQUENCE [LARGE SCALE GENOMIC DNA]</scope>
    <source>
        <strain evidence="13 14">CLA-AA-H95</strain>
    </source>
</reference>
<comment type="similarity">
    <text evidence="9 10">Belongs to the thiamine-phosphate synthase family.</text>
</comment>
<accession>A0ABV1AIM2</accession>
<evidence type="ECO:0000256" key="7">
    <source>
        <dbReference type="ARBA" id="ARBA00047851"/>
    </source>
</evidence>
<feature type="binding site" evidence="9">
    <location>
        <position position="145"/>
    </location>
    <ligand>
        <name>4-amino-2-methyl-5-(diphosphooxymethyl)pyrimidine</name>
        <dbReference type="ChEBI" id="CHEBI:57841"/>
    </ligand>
</feature>
<evidence type="ECO:0000256" key="3">
    <source>
        <dbReference type="ARBA" id="ARBA00022723"/>
    </source>
</evidence>